<dbReference type="NCBIfam" id="TIGR00426">
    <property type="entry name" value="competence protein ComEA helix-hairpin-helix repeat region"/>
    <property type="match status" value="1"/>
</dbReference>
<proteinExistence type="predicted"/>
<dbReference type="Proteomes" id="UP001597460">
    <property type="component" value="Unassembled WGS sequence"/>
</dbReference>
<feature type="domain" description="Helix-hairpin-helix DNA-binding motif class 1" evidence="3">
    <location>
        <begin position="126"/>
        <end position="145"/>
    </location>
</feature>
<evidence type="ECO:0000256" key="1">
    <source>
        <dbReference type="SAM" id="MobiDB-lite"/>
    </source>
</evidence>
<evidence type="ECO:0000313" key="5">
    <source>
        <dbReference type="Proteomes" id="UP001597460"/>
    </source>
</evidence>
<dbReference type="InterPro" id="IPR051675">
    <property type="entry name" value="Endo/Exo/Phosphatase_dom_1"/>
</dbReference>
<evidence type="ECO:0000313" key="4">
    <source>
        <dbReference type="EMBL" id="MFD2531361.1"/>
    </source>
</evidence>
<feature type="region of interest" description="Disordered" evidence="1">
    <location>
        <begin position="85"/>
        <end position="108"/>
    </location>
</feature>
<dbReference type="EMBL" id="JBHULI010000003">
    <property type="protein sequence ID" value="MFD2531361.1"/>
    <property type="molecule type" value="Genomic_DNA"/>
</dbReference>
<keyword evidence="4" id="KW-0238">DNA-binding</keyword>
<gene>
    <name evidence="4" type="ORF">ACFSVN_02760</name>
</gene>
<name>A0ABW5JGG9_9BACT</name>
<keyword evidence="2" id="KW-0472">Membrane</keyword>
<evidence type="ECO:0000256" key="2">
    <source>
        <dbReference type="SAM" id="Phobius"/>
    </source>
</evidence>
<organism evidence="4 5">
    <name type="scientific">Gracilimonas halophila</name>
    <dbReference type="NCBI Taxonomy" id="1834464"/>
    <lineage>
        <taxon>Bacteria</taxon>
        <taxon>Pseudomonadati</taxon>
        <taxon>Balneolota</taxon>
        <taxon>Balneolia</taxon>
        <taxon>Balneolales</taxon>
        <taxon>Balneolaceae</taxon>
        <taxon>Gracilimonas</taxon>
    </lineage>
</organism>
<sequence>MNFNNLKRKAFFWLEKLQISRKERIAFSLLLGILVVLFSMSIFLERSFQYDQAEYEQIVAEFERRSAAIQQEEKEQAAKYLPQATVAQDDEQSSEAQANTTASEMAPEPDASTIEVLININTASSAELQKLDGIGPSYAQNIIDYREANGDFDSIDELINVKGIGEKRLENIRPFITLED</sequence>
<keyword evidence="2" id="KW-0812">Transmembrane</keyword>
<dbReference type="SMART" id="SM00278">
    <property type="entry name" value="HhH1"/>
    <property type="match status" value="2"/>
</dbReference>
<dbReference type="InterPro" id="IPR004509">
    <property type="entry name" value="Competence_ComEA_HhH"/>
</dbReference>
<dbReference type="RefSeq" id="WP_390298266.1">
    <property type="nucleotide sequence ID" value="NZ_JBHULI010000003.1"/>
</dbReference>
<feature type="domain" description="Helix-hairpin-helix DNA-binding motif class 1" evidence="3">
    <location>
        <begin position="156"/>
        <end position="175"/>
    </location>
</feature>
<dbReference type="GO" id="GO:0003677">
    <property type="term" value="F:DNA binding"/>
    <property type="evidence" value="ECO:0007669"/>
    <property type="project" value="UniProtKB-KW"/>
</dbReference>
<accession>A0ABW5JGG9</accession>
<feature type="compositionally biased region" description="Polar residues" evidence="1">
    <location>
        <begin position="94"/>
        <end position="103"/>
    </location>
</feature>
<comment type="caution">
    <text evidence="4">The sequence shown here is derived from an EMBL/GenBank/DDBJ whole genome shotgun (WGS) entry which is preliminary data.</text>
</comment>
<reference evidence="5" key="1">
    <citation type="journal article" date="2019" name="Int. J. Syst. Evol. Microbiol.">
        <title>The Global Catalogue of Microorganisms (GCM) 10K type strain sequencing project: providing services to taxonomists for standard genome sequencing and annotation.</title>
        <authorList>
            <consortium name="The Broad Institute Genomics Platform"/>
            <consortium name="The Broad Institute Genome Sequencing Center for Infectious Disease"/>
            <person name="Wu L."/>
            <person name="Ma J."/>
        </authorList>
    </citation>
    <scope>NUCLEOTIDE SEQUENCE [LARGE SCALE GENOMIC DNA]</scope>
    <source>
        <strain evidence="5">KCTC 52042</strain>
    </source>
</reference>
<dbReference type="SUPFAM" id="SSF47781">
    <property type="entry name" value="RuvA domain 2-like"/>
    <property type="match status" value="1"/>
</dbReference>
<dbReference type="InterPro" id="IPR003583">
    <property type="entry name" value="Hlx-hairpin-Hlx_DNA-bd_motif"/>
</dbReference>
<dbReference type="PANTHER" id="PTHR21180:SF32">
    <property type="entry name" value="ENDONUCLEASE_EXONUCLEASE_PHOSPHATASE FAMILY DOMAIN-CONTAINING PROTEIN 1"/>
    <property type="match status" value="1"/>
</dbReference>
<evidence type="ECO:0000259" key="3">
    <source>
        <dbReference type="SMART" id="SM00278"/>
    </source>
</evidence>
<keyword evidence="2" id="KW-1133">Transmembrane helix</keyword>
<dbReference type="PANTHER" id="PTHR21180">
    <property type="entry name" value="ENDONUCLEASE/EXONUCLEASE/PHOSPHATASE FAMILY DOMAIN-CONTAINING PROTEIN 1"/>
    <property type="match status" value="1"/>
</dbReference>
<protein>
    <submittedName>
        <fullName evidence="4">ComEA family DNA-binding protein</fullName>
    </submittedName>
</protein>
<dbReference type="Pfam" id="PF12836">
    <property type="entry name" value="HHH_3"/>
    <property type="match status" value="1"/>
</dbReference>
<dbReference type="Gene3D" id="1.10.150.320">
    <property type="entry name" value="Photosystem II 12 kDa extrinsic protein"/>
    <property type="match status" value="1"/>
</dbReference>
<feature type="transmembrane region" description="Helical" evidence="2">
    <location>
        <begin position="25"/>
        <end position="44"/>
    </location>
</feature>
<keyword evidence="5" id="KW-1185">Reference proteome</keyword>
<dbReference type="InterPro" id="IPR010994">
    <property type="entry name" value="RuvA_2-like"/>
</dbReference>